<evidence type="ECO:0000313" key="6">
    <source>
        <dbReference type="Proteomes" id="UP000231632"/>
    </source>
</evidence>
<dbReference type="InterPro" id="IPR036390">
    <property type="entry name" value="WH_DNA-bd_sf"/>
</dbReference>
<organism evidence="5 6">
    <name type="scientific">Mariprofundus micogutta</name>
    <dbReference type="NCBI Taxonomy" id="1921010"/>
    <lineage>
        <taxon>Bacteria</taxon>
        <taxon>Pseudomonadati</taxon>
        <taxon>Pseudomonadota</taxon>
        <taxon>Candidatius Mariprofundia</taxon>
        <taxon>Mariprofundales</taxon>
        <taxon>Mariprofundaceae</taxon>
        <taxon>Mariprofundus</taxon>
    </lineage>
</organism>
<gene>
    <name evidence="5" type="ORF">MMIC_P2457</name>
</gene>
<evidence type="ECO:0000313" key="5">
    <source>
        <dbReference type="EMBL" id="GAV21467.1"/>
    </source>
</evidence>
<name>A0A1L8CRE1_9PROT</name>
<comment type="caution">
    <text evidence="5">The sequence shown here is derived from an EMBL/GenBank/DDBJ whole genome shotgun (WGS) entry which is preliminary data.</text>
</comment>
<keyword evidence="2" id="KW-0238">DNA-binding</keyword>
<dbReference type="GO" id="GO:0003677">
    <property type="term" value="F:DNA binding"/>
    <property type="evidence" value="ECO:0007669"/>
    <property type="project" value="UniProtKB-KW"/>
</dbReference>
<dbReference type="Gene3D" id="1.10.10.10">
    <property type="entry name" value="Winged helix-like DNA-binding domain superfamily/Winged helix DNA-binding domain"/>
    <property type="match status" value="1"/>
</dbReference>
<dbReference type="PANTHER" id="PTHR33204">
    <property type="entry name" value="TRANSCRIPTIONAL REGULATOR, MARR FAMILY"/>
    <property type="match status" value="1"/>
</dbReference>
<dbReference type="PANTHER" id="PTHR33204:SF18">
    <property type="entry name" value="TRANSCRIPTIONAL REGULATORY PROTEIN"/>
    <property type="match status" value="1"/>
</dbReference>
<accession>A0A1L8CRE1</accession>
<dbReference type="RefSeq" id="WP_072660756.1">
    <property type="nucleotide sequence ID" value="NZ_BDFD01000041.1"/>
</dbReference>
<feature type="domain" description="HTH hxlR-type" evidence="4">
    <location>
        <begin position="11"/>
        <end position="108"/>
    </location>
</feature>
<dbReference type="InterPro" id="IPR036388">
    <property type="entry name" value="WH-like_DNA-bd_sf"/>
</dbReference>
<keyword evidence="6" id="KW-1185">Reference proteome</keyword>
<keyword evidence="3" id="KW-0804">Transcription</keyword>
<sequence>MSINFQREAPCPIAQLLELLGDRWSLLIIRDAFYGVRRFDGFQQHLGISKKVLTMRLTTLVDAEIMKKERYQSKPERYEYRLTAKGRELFPVLLTMMRWGNRWLVDEGEETVQLLHSNCGEKTEPRMVCSHCEQPITPARIQAVPGPGANREVVQAFRQIVRKSEVKKES</sequence>
<reference evidence="5 6" key="1">
    <citation type="journal article" date="2017" name="Arch. Microbiol.">
        <title>Mariprofundus micogutta sp. nov., a novel iron-oxidizing zetaproteobacterium isolated from a deep-sea hydrothermal field at the Bayonnaise knoll of the Izu-Ogasawara arc, and a description of Mariprofundales ord. nov. and Zetaproteobacteria classis nov.</title>
        <authorList>
            <person name="Makita H."/>
            <person name="Tanaka E."/>
            <person name="Mitsunobu S."/>
            <person name="Miyazaki M."/>
            <person name="Nunoura T."/>
            <person name="Uematsu K."/>
            <person name="Takaki Y."/>
            <person name="Nishi S."/>
            <person name="Shimamura S."/>
            <person name="Takai K."/>
        </authorList>
    </citation>
    <scope>NUCLEOTIDE SEQUENCE [LARGE SCALE GENOMIC DNA]</scope>
    <source>
        <strain evidence="5 6">ET2</strain>
    </source>
</reference>
<dbReference type="EMBL" id="BDFD01000041">
    <property type="protein sequence ID" value="GAV21467.1"/>
    <property type="molecule type" value="Genomic_DNA"/>
</dbReference>
<dbReference type="Proteomes" id="UP000231632">
    <property type="component" value="Unassembled WGS sequence"/>
</dbReference>
<dbReference type="Pfam" id="PF01638">
    <property type="entry name" value="HxlR"/>
    <property type="match status" value="1"/>
</dbReference>
<evidence type="ECO:0000256" key="2">
    <source>
        <dbReference type="ARBA" id="ARBA00023125"/>
    </source>
</evidence>
<evidence type="ECO:0000259" key="4">
    <source>
        <dbReference type="PROSITE" id="PS51118"/>
    </source>
</evidence>
<keyword evidence="1" id="KW-0805">Transcription regulation</keyword>
<protein>
    <submittedName>
        <fullName evidence="5">Putative HTH-type transcriptional regulator YybR</fullName>
    </submittedName>
</protein>
<dbReference type="STRING" id="1921010.MMIC_P2457"/>
<dbReference type="InterPro" id="IPR002577">
    <property type="entry name" value="HTH_HxlR"/>
</dbReference>
<proteinExistence type="predicted"/>
<dbReference type="AlphaFoldDB" id="A0A1L8CRE1"/>
<dbReference type="SUPFAM" id="SSF46785">
    <property type="entry name" value="Winged helix' DNA-binding domain"/>
    <property type="match status" value="1"/>
</dbReference>
<evidence type="ECO:0000256" key="3">
    <source>
        <dbReference type="ARBA" id="ARBA00023163"/>
    </source>
</evidence>
<dbReference type="OrthoDB" id="5293857at2"/>
<dbReference type="PROSITE" id="PS51118">
    <property type="entry name" value="HTH_HXLR"/>
    <property type="match status" value="1"/>
</dbReference>
<evidence type="ECO:0000256" key="1">
    <source>
        <dbReference type="ARBA" id="ARBA00023015"/>
    </source>
</evidence>